<evidence type="ECO:0000256" key="3">
    <source>
        <dbReference type="SAM" id="Phobius"/>
    </source>
</evidence>
<dbReference type="OrthoDB" id="230112at2"/>
<keyword evidence="5" id="KW-0436">Ligase</keyword>
<dbReference type="AlphaFoldDB" id="A0A5S9F5I9"/>
<evidence type="ECO:0000313" key="5">
    <source>
        <dbReference type="EMBL" id="BBM85689.1"/>
    </source>
</evidence>
<keyword evidence="6" id="KW-1185">Reference proteome</keyword>
<dbReference type="InterPro" id="IPR036420">
    <property type="entry name" value="BRCT_dom_sf"/>
</dbReference>
<name>A0A5S9F5I9_UABAM</name>
<reference evidence="5 6" key="1">
    <citation type="submission" date="2019-08" db="EMBL/GenBank/DDBJ databases">
        <title>Complete genome sequence of Candidatus Uab amorphum.</title>
        <authorList>
            <person name="Shiratori T."/>
            <person name="Suzuki S."/>
            <person name="Kakizawa Y."/>
            <person name="Ishida K."/>
        </authorList>
    </citation>
    <scope>NUCLEOTIDE SEQUENCE [LARGE SCALE GENOMIC DNA]</scope>
    <source>
        <strain evidence="5 6">SRT547</strain>
    </source>
</reference>
<dbReference type="Gene3D" id="1.10.287.1490">
    <property type="match status" value="1"/>
</dbReference>
<dbReference type="Pfam" id="PF00533">
    <property type="entry name" value="BRCT"/>
    <property type="match status" value="1"/>
</dbReference>
<dbReference type="InterPro" id="IPR001357">
    <property type="entry name" value="BRCT_dom"/>
</dbReference>
<dbReference type="Proteomes" id="UP000326354">
    <property type="component" value="Chromosome"/>
</dbReference>
<evidence type="ECO:0000256" key="1">
    <source>
        <dbReference type="SAM" id="Coils"/>
    </source>
</evidence>
<dbReference type="Gene3D" id="3.40.50.10190">
    <property type="entry name" value="BRCT domain"/>
    <property type="match status" value="1"/>
</dbReference>
<evidence type="ECO:0000256" key="2">
    <source>
        <dbReference type="SAM" id="MobiDB-lite"/>
    </source>
</evidence>
<dbReference type="GO" id="GO:0016874">
    <property type="term" value="F:ligase activity"/>
    <property type="evidence" value="ECO:0007669"/>
    <property type="project" value="UniProtKB-KW"/>
</dbReference>
<evidence type="ECO:0000313" key="6">
    <source>
        <dbReference type="Proteomes" id="UP000326354"/>
    </source>
</evidence>
<dbReference type="SUPFAM" id="SSF52113">
    <property type="entry name" value="BRCT domain"/>
    <property type="match status" value="1"/>
</dbReference>
<organism evidence="5 6">
    <name type="scientific">Uabimicrobium amorphum</name>
    <dbReference type="NCBI Taxonomy" id="2596890"/>
    <lineage>
        <taxon>Bacteria</taxon>
        <taxon>Pseudomonadati</taxon>
        <taxon>Planctomycetota</taxon>
        <taxon>Candidatus Uabimicrobiia</taxon>
        <taxon>Candidatus Uabimicrobiales</taxon>
        <taxon>Candidatus Uabimicrobiaceae</taxon>
        <taxon>Candidatus Uabimicrobium</taxon>
    </lineage>
</organism>
<feature type="domain" description="BRCT" evidence="4">
    <location>
        <begin position="385"/>
        <end position="459"/>
    </location>
</feature>
<proteinExistence type="predicted"/>
<dbReference type="PROSITE" id="PS50172">
    <property type="entry name" value="BRCT"/>
    <property type="match status" value="1"/>
</dbReference>
<dbReference type="EMBL" id="AP019860">
    <property type="protein sequence ID" value="BBM85689.1"/>
    <property type="molecule type" value="Genomic_DNA"/>
</dbReference>
<keyword evidence="1" id="KW-0175">Coiled coil</keyword>
<keyword evidence="3" id="KW-1133">Transmembrane helix</keyword>
<feature type="coiled-coil region" evidence="1">
    <location>
        <begin position="32"/>
        <end position="59"/>
    </location>
</feature>
<keyword evidence="3" id="KW-0472">Membrane</keyword>
<evidence type="ECO:0000259" key="4">
    <source>
        <dbReference type="PROSITE" id="PS50172"/>
    </source>
</evidence>
<feature type="region of interest" description="Disordered" evidence="2">
    <location>
        <begin position="208"/>
        <end position="244"/>
    </location>
</feature>
<protein>
    <submittedName>
        <fullName evidence="5">DNA ligase</fullName>
    </submittedName>
</protein>
<dbReference type="RefSeq" id="WP_151969779.1">
    <property type="nucleotide sequence ID" value="NZ_AP019860.1"/>
</dbReference>
<accession>A0A5S9F5I9</accession>
<sequence>MKSDGASRIFLGVFFVLWLTFSGLVYYVHTNYEDTKKQLRRYQNELTKTTKNIIAKKKRLLEVSNLVGYHEPYEDNSLEDVYSYIELRQNDSNWNKTRTSIDAIISKIEAVTTNEDSVRNKKAFGISVPEVQIDKKDLMQVDGYGNKIVTLEKLWNEYTGRIEKLQSSIKSVNEEIGKSKTTYSELVTKEREEIKGLETQIEEKKQAIEDLRNEKEESLKDEEDKRGKAQEENSEERNRLSELNEQKRIEEQKYKEEIADLDQRISELKDEAAGQTGIARWFHNQKRQAKQKETPDGEVIYVNQKLKIAYINIGRSQGVLPGLKFDVFRYGKGGEKIIKGKIEVKKVRDKMSMVGILEVTNDLAPITNTDKIINAVYDKNKVKYFVIAGKLVQKYSKTQVKRMVSDIGGTVEDEITAKTDFIILGKDFAADPIYKRAAQLGIETMLESEFIQHLDNWER</sequence>
<dbReference type="KEGG" id="uam:UABAM_04064"/>
<gene>
    <name evidence="5" type="ORF">UABAM_04064</name>
</gene>
<feature type="transmembrane region" description="Helical" evidence="3">
    <location>
        <begin position="9"/>
        <end position="28"/>
    </location>
</feature>
<keyword evidence="3" id="KW-0812">Transmembrane</keyword>